<protein>
    <submittedName>
        <fullName evidence="3">Cyclic nucleotide-binding domain-containing protein</fullName>
    </submittedName>
</protein>
<dbReference type="PROSITE" id="PS50042">
    <property type="entry name" value="CNMP_BINDING_3"/>
    <property type="match status" value="1"/>
</dbReference>
<dbReference type="EMBL" id="JBHSNF010000001">
    <property type="protein sequence ID" value="MFC5525813.1"/>
    <property type="molecule type" value="Genomic_DNA"/>
</dbReference>
<dbReference type="Pfam" id="PF00027">
    <property type="entry name" value="cNMP_binding"/>
    <property type="match status" value="1"/>
</dbReference>
<comment type="caution">
    <text evidence="3">The sequence shown here is derived from an EMBL/GenBank/DDBJ whole genome shotgun (WGS) entry which is preliminary data.</text>
</comment>
<reference evidence="4" key="1">
    <citation type="journal article" date="2019" name="Int. J. Syst. Evol. Microbiol.">
        <title>The Global Catalogue of Microorganisms (GCM) 10K type strain sequencing project: providing services to taxonomists for standard genome sequencing and annotation.</title>
        <authorList>
            <consortium name="The Broad Institute Genomics Platform"/>
            <consortium name="The Broad Institute Genome Sequencing Center for Infectious Disease"/>
            <person name="Wu L."/>
            <person name="Ma J."/>
        </authorList>
    </citation>
    <scope>NUCLEOTIDE SEQUENCE [LARGE SCALE GENOMIC DNA]</scope>
    <source>
        <strain evidence="4">CGMCC 1.16619</strain>
    </source>
</reference>
<dbReference type="InterPro" id="IPR000595">
    <property type="entry name" value="cNMP-bd_dom"/>
</dbReference>
<organism evidence="3 4">
    <name type="scientific">Rhodanobacter ginsengisoli</name>
    <dbReference type="NCBI Taxonomy" id="418646"/>
    <lineage>
        <taxon>Bacteria</taxon>
        <taxon>Pseudomonadati</taxon>
        <taxon>Pseudomonadota</taxon>
        <taxon>Gammaproteobacteria</taxon>
        <taxon>Lysobacterales</taxon>
        <taxon>Rhodanobacteraceae</taxon>
        <taxon>Rhodanobacter</taxon>
    </lineage>
</organism>
<accession>A0ABW0QM70</accession>
<feature type="domain" description="Cyclic nucleotide-binding" evidence="2">
    <location>
        <begin position="13"/>
        <end position="113"/>
    </location>
</feature>
<gene>
    <name evidence="3" type="ORF">ACFPPA_08675</name>
</gene>
<evidence type="ECO:0000256" key="1">
    <source>
        <dbReference type="ARBA" id="ARBA00004496"/>
    </source>
</evidence>
<dbReference type="CDD" id="cd00038">
    <property type="entry name" value="CAP_ED"/>
    <property type="match status" value="1"/>
</dbReference>
<dbReference type="RefSeq" id="WP_377319252.1">
    <property type="nucleotide sequence ID" value="NZ_JBHSNF010000001.1"/>
</dbReference>
<evidence type="ECO:0000313" key="4">
    <source>
        <dbReference type="Proteomes" id="UP001596114"/>
    </source>
</evidence>
<proteinExistence type="predicted"/>
<dbReference type="InterPro" id="IPR014710">
    <property type="entry name" value="RmlC-like_jellyroll"/>
</dbReference>
<dbReference type="Proteomes" id="UP001596114">
    <property type="component" value="Unassembled WGS sequence"/>
</dbReference>
<sequence length="152" mass="17196">MDSLESLLKEHPFFAGFAAEHAQLVAGCARNRRFEAGQYLFRAGESADEFFLIRHGRIALEVSAPGRAPMIFTTLGVGEIVGASWLIPPYRWMFDARALELTRVLGIDAACLRGKCEADHHLGYEMMKRFLPVFVKRLHDTQLQILDVYGKR</sequence>
<dbReference type="SMART" id="SM00100">
    <property type="entry name" value="cNMP"/>
    <property type="match status" value="1"/>
</dbReference>
<evidence type="ECO:0000313" key="3">
    <source>
        <dbReference type="EMBL" id="MFC5525813.1"/>
    </source>
</evidence>
<keyword evidence="4" id="KW-1185">Reference proteome</keyword>
<name>A0ABW0QM70_9GAMM</name>
<comment type="subcellular location">
    <subcellularLocation>
        <location evidence="1">Cytoplasm</location>
    </subcellularLocation>
</comment>
<dbReference type="SUPFAM" id="SSF51206">
    <property type="entry name" value="cAMP-binding domain-like"/>
    <property type="match status" value="1"/>
</dbReference>
<dbReference type="InterPro" id="IPR018490">
    <property type="entry name" value="cNMP-bd_dom_sf"/>
</dbReference>
<evidence type="ECO:0000259" key="2">
    <source>
        <dbReference type="PROSITE" id="PS50042"/>
    </source>
</evidence>
<dbReference type="Gene3D" id="2.60.120.10">
    <property type="entry name" value="Jelly Rolls"/>
    <property type="match status" value="1"/>
</dbReference>